<accession>A0A8R1TXD0</accession>
<protein>
    <submittedName>
        <fullName evidence="1">Uncharacterized protein</fullName>
    </submittedName>
</protein>
<reference evidence="1" key="2">
    <citation type="submission" date="2022-06" db="UniProtKB">
        <authorList>
            <consortium name="EnsemblMetazoa"/>
        </authorList>
    </citation>
    <scope>IDENTIFICATION</scope>
</reference>
<evidence type="ECO:0000313" key="2">
    <source>
        <dbReference type="Proteomes" id="UP000024404"/>
    </source>
</evidence>
<dbReference type="EnsemblMetazoa" id="OVOC6484.1">
    <property type="protein sequence ID" value="OVOC6484.1"/>
    <property type="gene ID" value="WBGene00243293"/>
</dbReference>
<keyword evidence="2" id="KW-1185">Reference proteome</keyword>
<proteinExistence type="predicted"/>
<name>A0A8R1TXD0_ONCVO</name>
<dbReference type="AlphaFoldDB" id="A0A8R1TXD0"/>
<dbReference type="EMBL" id="CMVM020000177">
    <property type="status" value="NOT_ANNOTATED_CDS"/>
    <property type="molecule type" value="Genomic_DNA"/>
</dbReference>
<sequence>MKRINSKVKKDKHPIAVDKVEKVIGEEVFVVIKSGRGKRDNLRKYGWTMAPTGTNRRPIRTDMSSTTDAKGWSVVWLK</sequence>
<reference evidence="2" key="1">
    <citation type="submission" date="2013-10" db="EMBL/GenBank/DDBJ databases">
        <title>Genome sequencing of Onchocerca volvulus.</title>
        <authorList>
            <person name="Cotton J."/>
            <person name="Tsai J."/>
            <person name="Stanley E."/>
            <person name="Tracey A."/>
            <person name="Holroyd N."/>
            <person name="Lustigman S."/>
            <person name="Berriman M."/>
        </authorList>
    </citation>
    <scope>NUCLEOTIDE SEQUENCE</scope>
</reference>
<evidence type="ECO:0000313" key="1">
    <source>
        <dbReference type="EnsemblMetazoa" id="OVOC6484.1"/>
    </source>
</evidence>
<dbReference type="Proteomes" id="UP000024404">
    <property type="component" value="Unassembled WGS sequence"/>
</dbReference>
<organism evidence="1 2">
    <name type="scientific">Onchocerca volvulus</name>
    <dbReference type="NCBI Taxonomy" id="6282"/>
    <lineage>
        <taxon>Eukaryota</taxon>
        <taxon>Metazoa</taxon>
        <taxon>Ecdysozoa</taxon>
        <taxon>Nematoda</taxon>
        <taxon>Chromadorea</taxon>
        <taxon>Rhabditida</taxon>
        <taxon>Spirurina</taxon>
        <taxon>Spiruromorpha</taxon>
        <taxon>Filarioidea</taxon>
        <taxon>Onchocercidae</taxon>
        <taxon>Onchocerca</taxon>
    </lineage>
</organism>